<dbReference type="STRING" id="10116.ENSRNOP00000073661"/>
<feature type="compositionally biased region" description="Polar residues" evidence="12">
    <location>
        <begin position="348"/>
        <end position="367"/>
    </location>
</feature>
<dbReference type="RGD" id="1561365">
    <property type="gene designation" value="Gata5"/>
</dbReference>
<evidence type="ECO:0000259" key="13">
    <source>
        <dbReference type="PROSITE" id="PS50114"/>
    </source>
</evidence>
<evidence type="ECO:0000256" key="11">
    <source>
        <dbReference type="PIRSR" id="PIRSR003028-1"/>
    </source>
</evidence>
<feature type="region of interest" description="Disordered" evidence="12">
    <location>
        <begin position="70"/>
        <end position="110"/>
    </location>
</feature>
<keyword evidence="8" id="KW-0010">Activator</keyword>
<dbReference type="CDD" id="cd00202">
    <property type="entry name" value="ZnF_GATA"/>
    <property type="match status" value="2"/>
</dbReference>
<evidence type="ECO:0000256" key="12">
    <source>
        <dbReference type="SAM" id="MobiDB-lite"/>
    </source>
</evidence>
<evidence type="ECO:0000256" key="1">
    <source>
        <dbReference type="ARBA" id="ARBA00004123"/>
    </source>
</evidence>
<evidence type="ECO:0000313" key="15">
    <source>
        <dbReference type="Proteomes" id="UP000002494"/>
    </source>
</evidence>
<dbReference type="PANTHER" id="PTHR10071">
    <property type="entry name" value="TRANSCRIPTION FACTOR GATA FAMILY MEMBER"/>
    <property type="match status" value="1"/>
</dbReference>
<feature type="domain" description="GATA-type" evidence="13">
    <location>
        <begin position="190"/>
        <end position="252"/>
    </location>
</feature>
<evidence type="ECO:0000256" key="6">
    <source>
        <dbReference type="ARBA" id="ARBA00023015"/>
    </source>
</evidence>
<dbReference type="Pfam" id="PF05349">
    <property type="entry name" value="GATA-N"/>
    <property type="match status" value="1"/>
</dbReference>
<gene>
    <name evidence="14 16" type="primary">Gata5</name>
</gene>
<keyword evidence="15" id="KW-1185">Reference proteome</keyword>
<dbReference type="Proteomes" id="UP000002494">
    <property type="component" value="Chromosome 3"/>
</dbReference>
<dbReference type="PANTHER" id="PTHR10071:SF289">
    <property type="entry name" value="TRANSCRIPTION FACTOR GATA-5"/>
    <property type="match status" value="1"/>
</dbReference>
<dbReference type="GeneTree" id="ENSGT00940000160139"/>
<dbReference type="eggNOG" id="KOG1601">
    <property type="taxonomic scope" value="Eukaryota"/>
</dbReference>
<keyword evidence="7" id="KW-0238">DNA-binding</keyword>
<organism evidence="14 15">
    <name type="scientific">Rattus norvegicus</name>
    <name type="common">Rat</name>
    <dbReference type="NCBI Taxonomy" id="10116"/>
    <lineage>
        <taxon>Eukaryota</taxon>
        <taxon>Metazoa</taxon>
        <taxon>Chordata</taxon>
        <taxon>Craniata</taxon>
        <taxon>Vertebrata</taxon>
        <taxon>Euteleostomi</taxon>
        <taxon>Mammalia</taxon>
        <taxon>Eutheria</taxon>
        <taxon>Euarchontoglires</taxon>
        <taxon>Glires</taxon>
        <taxon>Rodentia</taxon>
        <taxon>Myomorpha</taxon>
        <taxon>Muroidea</taxon>
        <taxon>Muridae</taxon>
        <taxon>Murinae</taxon>
        <taxon>Rattus</taxon>
    </lineage>
</organism>
<keyword evidence="2 11" id="KW-0479">Metal-binding</keyword>
<evidence type="ECO:0000256" key="2">
    <source>
        <dbReference type="ARBA" id="ARBA00022723"/>
    </source>
</evidence>
<dbReference type="SUPFAM" id="SSF57716">
    <property type="entry name" value="Glucocorticoid receptor-like (DNA-binding domain)"/>
    <property type="match status" value="2"/>
</dbReference>
<reference evidence="14" key="1">
    <citation type="submission" date="2024-01" db="EMBL/GenBank/DDBJ databases">
        <title>GRCr8: a new rat reference genome assembly contstructed from accurate long reads and long range scaffolding.</title>
        <authorList>
            <person name="Doris P.A."/>
            <person name="Kalbfleisch T."/>
            <person name="Li K."/>
            <person name="Howe K."/>
            <person name="Wood J."/>
        </authorList>
    </citation>
    <scope>NUCLEOTIDE SEQUENCE [LARGE SCALE GENOMIC DNA]</scope>
    <source>
        <strain evidence="14">Brown Norway</strain>
    </source>
</reference>
<keyword evidence="9" id="KW-0804">Transcription</keyword>
<comment type="subcellular location">
    <subcellularLocation>
        <location evidence="1">Nucleus</location>
    </subcellularLocation>
</comment>
<dbReference type="Gene3D" id="3.30.50.10">
    <property type="entry name" value="Erythroid Transcription Factor GATA-1, subunit A"/>
    <property type="match status" value="2"/>
</dbReference>
<dbReference type="OrthoDB" id="515401at2759"/>
<dbReference type="Ensembl" id="ENSRNOT00000089971.3">
    <property type="protein sequence ID" value="ENSRNOP00000073661.2"/>
    <property type="gene ID" value="ENSRNOG00000058983.3"/>
</dbReference>
<dbReference type="Bgee" id="ENSRNOG00000058983">
    <property type="expression patterns" value="Expressed in jejunum and 11 other cell types or tissues"/>
</dbReference>
<dbReference type="OMA" id="FEPEDYA"/>
<dbReference type="PRINTS" id="PR00619">
    <property type="entry name" value="GATAZNFINGER"/>
</dbReference>
<dbReference type="PROSITE" id="PS50114">
    <property type="entry name" value="GATA_ZN_FINGER_2"/>
    <property type="match status" value="2"/>
</dbReference>
<evidence type="ECO:0000256" key="9">
    <source>
        <dbReference type="ARBA" id="ARBA00023163"/>
    </source>
</evidence>
<dbReference type="InterPro" id="IPR039355">
    <property type="entry name" value="Transcription_factor_GATA"/>
</dbReference>
<dbReference type="Pfam" id="PF00320">
    <property type="entry name" value="GATA"/>
    <property type="match status" value="2"/>
</dbReference>
<dbReference type="HOGENOM" id="CLU_027524_0_0_1"/>
<evidence type="ECO:0000313" key="14">
    <source>
        <dbReference type="Ensembl" id="ENSRNOP00000073661.2"/>
    </source>
</evidence>
<evidence type="ECO:0000256" key="7">
    <source>
        <dbReference type="ARBA" id="ARBA00023125"/>
    </source>
</evidence>
<keyword evidence="3" id="KW-0677">Repeat</keyword>
<keyword evidence="5 11" id="KW-0862">Zinc</keyword>
<dbReference type="InterPro" id="IPR008013">
    <property type="entry name" value="GATA_N"/>
</dbReference>
<reference evidence="14" key="2">
    <citation type="submission" date="2025-08" db="UniProtKB">
        <authorList>
            <consortium name="Ensembl"/>
        </authorList>
    </citation>
    <scope>IDENTIFICATION</scope>
    <source>
        <strain evidence="14">Brown Norway</strain>
    </source>
</reference>
<feature type="zinc finger region" description="GATA-type 1" evidence="11">
    <location>
        <begin position="196"/>
        <end position="220"/>
    </location>
</feature>
<keyword evidence="4 11" id="KW-0863">Zinc-finger</keyword>
<feature type="compositionally biased region" description="Basic residues" evidence="12">
    <location>
        <begin position="322"/>
        <end position="331"/>
    </location>
</feature>
<evidence type="ECO:0000256" key="5">
    <source>
        <dbReference type="ARBA" id="ARBA00022833"/>
    </source>
</evidence>
<keyword evidence="10" id="KW-0539">Nucleus</keyword>
<reference evidence="14" key="3">
    <citation type="submission" date="2025-09" db="UniProtKB">
        <authorList>
            <consortium name="Ensembl"/>
        </authorList>
    </citation>
    <scope>IDENTIFICATION</scope>
    <source>
        <strain evidence="14">Brown Norway</strain>
    </source>
</reference>
<dbReference type="PIRSF" id="PIRSF003028">
    <property type="entry name" value="TF_GATA_4/5/6"/>
    <property type="match status" value="1"/>
</dbReference>
<feature type="compositionally biased region" description="Low complexity" evidence="12">
    <location>
        <begin position="335"/>
        <end position="347"/>
    </location>
</feature>
<name>A0ABZ3NNA5_RAT</name>
<dbReference type="PaxDb" id="10116-ENSRNOP00000007896"/>
<sequence>MYQSLALAQSPGQGTYADSGPFLHSSGAGSPVFVAPTRVPSMLPYLPSCEPGSQPPALAAHSSWTQAVSAESSAFGSGSPHPPATHPPGATAFPFAHSPSGSGSGGSAGVRDGAAFQSALLAREQYPTALGRPMSASYPTTYPAYVSPDVAPSWTSGPFDSSILHGLQGRPGGLPGRRTTFVPDFLEEFPGEGRECVNCGALSTPLWRRDGTGHYLCNACGLYHKMNGVNRPLVRPQKRLLSFTAPEAPKSRVPNFWAHPSLLAPQSSSRRSGLCCSNCHTATTTLWRRNAEGEPVCNACGLYMKLHGVPRPLAMKKESIQTRKRKPKNPAKIKGSSGSTANSTASSPTLLNTESSATTLKAESSLASPGCAGPTITSQASSPADESLASSHLEFKFEPEDFVFTSSSLSPQAGLSGVLRQEAWCALALA</sequence>
<dbReference type="InterPro" id="IPR016375">
    <property type="entry name" value="TF_GATA_4/5/6"/>
</dbReference>
<evidence type="ECO:0000256" key="8">
    <source>
        <dbReference type="ARBA" id="ARBA00023159"/>
    </source>
</evidence>
<evidence type="ECO:0000256" key="10">
    <source>
        <dbReference type="ARBA" id="ARBA00023242"/>
    </source>
</evidence>
<proteinExistence type="predicted"/>
<accession>A0ABZ3NNA5</accession>
<keyword evidence="6" id="KW-0805">Transcription regulation</keyword>
<dbReference type="SMART" id="SM00401">
    <property type="entry name" value="ZnF_GATA"/>
    <property type="match status" value="2"/>
</dbReference>
<evidence type="ECO:0000256" key="4">
    <source>
        <dbReference type="ARBA" id="ARBA00022771"/>
    </source>
</evidence>
<feature type="compositionally biased region" description="Polar residues" evidence="12">
    <location>
        <begin position="375"/>
        <end position="385"/>
    </location>
</feature>
<evidence type="ECO:0000313" key="16">
    <source>
        <dbReference type="RGD" id="1561365"/>
    </source>
</evidence>
<dbReference type="PROSITE" id="PS00344">
    <property type="entry name" value="GATA_ZN_FINGER_1"/>
    <property type="match status" value="2"/>
</dbReference>
<feature type="region of interest" description="Disordered" evidence="12">
    <location>
        <begin position="319"/>
        <end position="385"/>
    </location>
</feature>
<feature type="compositionally biased region" description="Low complexity" evidence="12">
    <location>
        <begin position="87"/>
        <end position="101"/>
    </location>
</feature>
<feature type="domain" description="GATA-type" evidence="13">
    <location>
        <begin position="270"/>
        <end position="323"/>
    </location>
</feature>
<feature type="zinc finger region" description="GATA-type 2" evidence="11">
    <location>
        <begin position="276"/>
        <end position="300"/>
    </location>
</feature>
<evidence type="ECO:0000256" key="3">
    <source>
        <dbReference type="ARBA" id="ARBA00022737"/>
    </source>
</evidence>
<dbReference type="InterPro" id="IPR000679">
    <property type="entry name" value="Znf_GATA"/>
</dbReference>
<protein>
    <submittedName>
        <fullName evidence="14">GATA binding protein 5</fullName>
    </submittedName>
</protein>
<dbReference type="InterPro" id="IPR013088">
    <property type="entry name" value="Znf_NHR/GATA"/>
</dbReference>